<reference evidence="2 3" key="1">
    <citation type="journal article" date="2023" name="Microbiol. Spectr.">
        <title>Symbiosis of Carpenter Bees with Uncharacterized Lactic Acid Bacteria Showing NAD Auxotrophy.</title>
        <authorList>
            <person name="Kawasaki S."/>
            <person name="Ozawa K."/>
            <person name="Mori T."/>
            <person name="Yamamoto A."/>
            <person name="Ito M."/>
            <person name="Ohkuma M."/>
            <person name="Sakamoto M."/>
            <person name="Matsutani M."/>
        </authorList>
    </citation>
    <scope>NUCLEOTIDE SEQUENCE [LARGE SCALE GENOMIC DNA]</scope>
    <source>
        <strain evidence="2 3">Kim37-2</strain>
    </source>
</reference>
<evidence type="ECO:0000256" key="1">
    <source>
        <dbReference type="SAM" id="MobiDB-lite"/>
    </source>
</evidence>
<keyword evidence="3" id="KW-1185">Reference proteome</keyword>
<sequence>MLDSQHCPASAHFSFNHRARASTPLPPRRKQDRKEMTMKETEINSYFAVDDQMLDSMAAEYETGTWKGTVGPIRAGRPHISDEDLTTISVRLPQSLLQTIDNKARLKKENRSQFLRDTLSRALQA</sequence>
<evidence type="ECO:0000313" key="3">
    <source>
        <dbReference type="Proteomes" id="UP001321766"/>
    </source>
</evidence>
<dbReference type="CDD" id="cd22231">
    <property type="entry name" value="RHH_NikR_HicB-like"/>
    <property type="match status" value="1"/>
</dbReference>
<protein>
    <recommendedName>
        <fullName evidence="4">Ribbon-helix-helix protein CopG domain-containing protein</fullName>
    </recommendedName>
</protein>
<gene>
    <name evidence="2" type="ORF">KIM372_01830</name>
</gene>
<feature type="region of interest" description="Disordered" evidence="1">
    <location>
        <begin position="1"/>
        <end position="36"/>
    </location>
</feature>
<proteinExistence type="predicted"/>
<evidence type="ECO:0008006" key="4">
    <source>
        <dbReference type="Google" id="ProtNLM"/>
    </source>
</evidence>
<accession>A0ABN6SAW9</accession>
<dbReference type="Proteomes" id="UP001321766">
    <property type="component" value="Chromosome"/>
</dbReference>
<evidence type="ECO:0000313" key="2">
    <source>
        <dbReference type="EMBL" id="BDR52276.1"/>
    </source>
</evidence>
<organism evidence="2 3">
    <name type="scientific">Bombiscardovia nodaiensis</name>
    <dbReference type="NCBI Taxonomy" id="2932181"/>
    <lineage>
        <taxon>Bacteria</taxon>
        <taxon>Bacillati</taxon>
        <taxon>Actinomycetota</taxon>
        <taxon>Actinomycetes</taxon>
        <taxon>Bifidobacteriales</taxon>
        <taxon>Bifidobacteriaceae</taxon>
        <taxon>Bombiscardovia</taxon>
    </lineage>
</organism>
<dbReference type="EMBL" id="AP026798">
    <property type="protein sequence ID" value="BDR52276.1"/>
    <property type="molecule type" value="Genomic_DNA"/>
</dbReference>
<name>A0ABN6SAW9_9BIFI</name>